<dbReference type="EMBL" id="NXLQ01000002">
    <property type="protein sequence ID" value="RDU67043.1"/>
    <property type="molecule type" value="Genomic_DNA"/>
</dbReference>
<dbReference type="AlphaFoldDB" id="A0A3D8IPL1"/>
<dbReference type="Gene3D" id="1.10.287.380">
    <property type="entry name" value="Valyl-tRNA synthetase, C-terminal domain"/>
    <property type="match status" value="1"/>
</dbReference>
<dbReference type="InterPro" id="IPR017871">
    <property type="entry name" value="ABC_transporter-like_CS"/>
</dbReference>
<dbReference type="InterPro" id="IPR003439">
    <property type="entry name" value="ABC_transporter-like_ATP-bd"/>
</dbReference>
<dbReference type="Proteomes" id="UP000256379">
    <property type="component" value="Unassembled WGS sequence"/>
</dbReference>
<keyword evidence="3" id="KW-0175">Coiled coil</keyword>
<dbReference type="InterPro" id="IPR032781">
    <property type="entry name" value="ABC_tran_Xtn"/>
</dbReference>
<dbReference type="InterPro" id="IPR027417">
    <property type="entry name" value="P-loop_NTPase"/>
</dbReference>
<evidence type="ECO:0000259" key="5">
    <source>
        <dbReference type="PROSITE" id="PS50893"/>
    </source>
</evidence>
<organism evidence="6 7">
    <name type="scientific">Helicobacter didelphidarum</name>
    <dbReference type="NCBI Taxonomy" id="2040648"/>
    <lineage>
        <taxon>Bacteria</taxon>
        <taxon>Pseudomonadati</taxon>
        <taxon>Campylobacterota</taxon>
        <taxon>Epsilonproteobacteria</taxon>
        <taxon>Campylobacterales</taxon>
        <taxon>Helicobacteraceae</taxon>
        <taxon>Helicobacter</taxon>
    </lineage>
</organism>
<protein>
    <submittedName>
        <fullName evidence="6">ABC transporter ATP-binding protein</fullName>
    </submittedName>
</protein>
<feature type="coiled-coil region" evidence="3">
    <location>
        <begin position="244"/>
        <end position="271"/>
    </location>
</feature>
<evidence type="ECO:0000313" key="7">
    <source>
        <dbReference type="Proteomes" id="UP000256379"/>
    </source>
</evidence>
<dbReference type="PROSITE" id="PS50893">
    <property type="entry name" value="ABC_TRANSPORTER_2"/>
    <property type="match status" value="2"/>
</dbReference>
<comment type="caution">
    <text evidence="6">The sequence shown here is derived from an EMBL/GenBank/DDBJ whole genome shotgun (WGS) entry which is preliminary data.</text>
</comment>
<dbReference type="GO" id="GO:0003677">
    <property type="term" value="F:DNA binding"/>
    <property type="evidence" value="ECO:0007669"/>
    <property type="project" value="InterPro"/>
</dbReference>
<feature type="domain" description="ABC transporter" evidence="5">
    <location>
        <begin position="4"/>
        <end position="255"/>
    </location>
</feature>
<dbReference type="InterPro" id="IPR037118">
    <property type="entry name" value="Val-tRNA_synth_C_sf"/>
</dbReference>
<keyword evidence="2 6" id="KW-0067">ATP-binding</keyword>
<dbReference type="InterPro" id="IPR051309">
    <property type="entry name" value="ABCF_ATPase"/>
</dbReference>
<evidence type="ECO:0000256" key="3">
    <source>
        <dbReference type="SAM" id="Coils"/>
    </source>
</evidence>
<dbReference type="InterPro" id="IPR003593">
    <property type="entry name" value="AAA+_ATPase"/>
</dbReference>
<dbReference type="OrthoDB" id="9762369at2"/>
<dbReference type="PROSITE" id="PS00211">
    <property type="entry name" value="ABC_TRANSPORTER_1"/>
    <property type="match status" value="1"/>
</dbReference>
<dbReference type="InterPro" id="IPR032524">
    <property type="entry name" value="ABC_tran_C"/>
</dbReference>
<keyword evidence="7" id="KW-1185">Reference proteome</keyword>
<dbReference type="Pfam" id="PF16326">
    <property type="entry name" value="ABC_tran_CTD"/>
    <property type="match status" value="1"/>
</dbReference>
<dbReference type="Gene3D" id="3.40.50.300">
    <property type="entry name" value="P-loop containing nucleotide triphosphate hydrolases"/>
    <property type="match status" value="2"/>
</dbReference>
<evidence type="ECO:0000256" key="2">
    <source>
        <dbReference type="ARBA" id="ARBA00022840"/>
    </source>
</evidence>
<reference evidence="6 7" key="1">
    <citation type="submission" date="2018-04" db="EMBL/GenBank/DDBJ databases">
        <title>Novel Campyloabacter and Helicobacter Species and Strains.</title>
        <authorList>
            <person name="Mannion A.J."/>
            <person name="Shen Z."/>
            <person name="Fox J.G."/>
        </authorList>
    </citation>
    <scope>NUCLEOTIDE SEQUENCE [LARGE SCALE GENOMIC DNA]</scope>
    <source>
        <strain evidence="6 7">MIT 17-337</strain>
    </source>
</reference>
<sequence length="681" mass="79006">MALLSLLEISKHYNTKILLQEISFNINEHEKIAIIGKNGCGKSTLLKIIEGSITQDFGQRIVKNNLEILSLPQNITFSPKLSVKEVLESQLYNLQTAHKRLQEIAHIPNFTDSKVLSQEYNTLNDYIDRHDGWDLESKINLIMQHFELESFANRLAISLSGGEQKRIALTSLLLKSADILLLDEPTNHLDVEMVEFLENYLKQMKASIIFISHDRYFIENIATRIIELDNAKLHSFEGGYLSYLQTKRQMLENLEKENELLKKILKTEEKWLQRGVQARRKRNEGRKARVLELKAKVKSIPSLVRNIHQTLEKTLHDLPKDSIKNTRKMLFEMNDFHLSIQNKKLITNLNIRIMQQEKLAIVGKNGSGKTTFLSYLLHTNKADLESKNTSYSGIFKKGDITIGYFDQHKKMLDDSKTLIETFCPNGGDRVSVRGKNIHVYGYLKSFLFPQEDLEKKIGLLSGGEKSRVALALLFSKQYDCLILDEPTNDLDIATMNILEDYLQHSECAIIFVSHDRYFVDKIAQRLLILGQSLEISDSVNKKIQQEKLQNYLITYAKYSEFLEIQNEIKELQSFQNIRQDSNNSLTTQNILSHTDKKDSNTPSKNPQKKKLSYKDKIEYDDLEEQIQNLEMQICELERRLSIPSEYEKYGIQTLSQELEETKTNLEKKWQRYEELSIKLES</sequence>
<dbReference type="SMART" id="SM00382">
    <property type="entry name" value="AAA"/>
    <property type="match status" value="2"/>
</dbReference>
<feature type="coiled-coil region" evidence="3">
    <location>
        <begin position="612"/>
        <end position="675"/>
    </location>
</feature>
<accession>A0A3D8IPL1</accession>
<proteinExistence type="predicted"/>
<feature type="domain" description="ABC transporter" evidence="5">
    <location>
        <begin position="331"/>
        <end position="556"/>
    </location>
</feature>
<name>A0A3D8IPL1_9HELI</name>
<evidence type="ECO:0000313" key="6">
    <source>
        <dbReference type="EMBL" id="RDU67043.1"/>
    </source>
</evidence>
<keyword evidence="1" id="KW-0547">Nucleotide-binding</keyword>
<dbReference type="Pfam" id="PF00005">
    <property type="entry name" value="ABC_tran"/>
    <property type="match status" value="2"/>
</dbReference>
<dbReference type="Pfam" id="PF12848">
    <property type="entry name" value="ABC_tran_Xtn"/>
    <property type="match status" value="1"/>
</dbReference>
<feature type="region of interest" description="Disordered" evidence="4">
    <location>
        <begin position="592"/>
        <end position="612"/>
    </location>
</feature>
<dbReference type="PANTHER" id="PTHR42855">
    <property type="entry name" value="ABC TRANSPORTER ATP-BINDING SUBUNIT"/>
    <property type="match status" value="1"/>
</dbReference>
<dbReference type="CDD" id="cd03221">
    <property type="entry name" value="ABCF_EF-3"/>
    <property type="match status" value="2"/>
</dbReference>
<evidence type="ECO:0000256" key="1">
    <source>
        <dbReference type="ARBA" id="ARBA00022741"/>
    </source>
</evidence>
<dbReference type="FunFam" id="3.40.50.300:FF:000011">
    <property type="entry name" value="Putative ABC transporter ATP-binding component"/>
    <property type="match status" value="1"/>
</dbReference>
<dbReference type="PANTHER" id="PTHR42855:SF1">
    <property type="entry name" value="ABC TRANSPORTER DOMAIN-CONTAINING PROTEIN"/>
    <property type="match status" value="1"/>
</dbReference>
<evidence type="ECO:0000256" key="4">
    <source>
        <dbReference type="SAM" id="MobiDB-lite"/>
    </source>
</evidence>
<dbReference type="GO" id="GO:0016887">
    <property type="term" value="F:ATP hydrolysis activity"/>
    <property type="evidence" value="ECO:0007669"/>
    <property type="project" value="InterPro"/>
</dbReference>
<gene>
    <name evidence="6" type="ORF">CQA53_01925</name>
</gene>
<dbReference type="SUPFAM" id="SSF52540">
    <property type="entry name" value="P-loop containing nucleoside triphosphate hydrolases"/>
    <property type="match status" value="2"/>
</dbReference>
<dbReference type="GO" id="GO:0005524">
    <property type="term" value="F:ATP binding"/>
    <property type="evidence" value="ECO:0007669"/>
    <property type="project" value="UniProtKB-KW"/>
</dbReference>
<dbReference type="RefSeq" id="WP_115542338.1">
    <property type="nucleotide sequence ID" value="NZ_NXLQ01000002.1"/>
</dbReference>